<evidence type="ECO:0000313" key="2">
    <source>
        <dbReference type="EMBL" id="GAA2926336.1"/>
    </source>
</evidence>
<evidence type="ECO:0000259" key="1">
    <source>
        <dbReference type="Pfam" id="PF00393"/>
    </source>
</evidence>
<reference evidence="2 3" key="1">
    <citation type="journal article" date="2019" name="Int. J. Syst. Evol. Microbiol.">
        <title>The Global Catalogue of Microorganisms (GCM) 10K type strain sequencing project: providing services to taxonomists for standard genome sequencing and annotation.</title>
        <authorList>
            <consortium name="The Broad Institute Genomics Platform"/>
            <consortium name="The Broad Institute Genome Sequencing Center for Infectious Disease"/>
            <person name="Wu L."/>
            <person name="Ma J."/>
        </authorList>
    </citation>
    <scope>NUCLEOTIDE SEQUENCE [LARGE SCALE GENOMIC DNA]</scope>
    <source>
        <strain evidence="2 3">JCM 9088</strain>
    </source>
</reference>
<protein>
    <recommendedName>
        <fullName evidence="1">6-phosphogluconate dehydrogenase C-terminal domain-containing protein</fullName>
    </recommendedName>
</protein>
<sequence>MPTPGFSAASAYYDAPRAERLSAALTRGQRGFFGARTCRRTDREDSFHILWGGDRSAAPAG</sequence>
<keyword evidence="3" id="KW-1185">Reference proteome</keyword>
<accession>A0ABN3WSA5</accession>
<dbReference type="InterPro" id="IPR006114">
    <property type="entry name" value="6PGDH_C"/>
</dbReference>
<proteinExistence type="predicted"/>
<name>A0ABN3WSA5_9ACTN</name>
<comment type="caution">
    <text evidence="2">The sequence shown here is derived from an EMBL/GenBank/DDBJ whole genome shotgun (WGS) entry which is preliminary data.</text>
</comment>
<feature type="domain" description="6-phosphogluconate dehydrogenase C-terminal" evidence="1">
    <location>
        <begin position="1"/>
        <end position="51"/>
    </location>
</feature>
<dbReference type="Proteomes" id="UP001500403">
    <property type="component" value="Unassembled WGS sequence"/>
</dbReference>
<dbReference type="SUPFAM" id="SSF48179">
    <property type="entry name" value="6-phosphogluconate dehydrogenase C-terminal domain-like"/>
    <property type="match status" value="1"/>
</dbReference>
<dbReference type="EMBL" id="BAAAUD010000011">
    <property type="protein sequence ID" value="GAA2926336.1"/>
    <property type="molecule type" value="Genomic_DNA"/>
</dbReference>
<evidence type="ECO:0000313" key="3">
    <source>
        <dbReference type="Proteomes" id="UP001500403"/>
    </source>
</evidence>
<dbReference type="Pfam" id="PF00393">
    <property type="entry name" value="6PGD"/>
    <property type="match status" value="1"/>
</dbReference>
<dbReference type="InterPro" id="IPR008927">
    <property type="entry name" value="6-PGluconate_DH-like_C_sf"/>
</dbReference>
<dbReference type="Gene3D" id="1.20.5.320">
    <property type="entry name" value="6-Phosphogluconate Dehydrogenase, domain 3"/>
    <property type="match status" value="1"/>
</dbReference>
<gene>
    <name evidence="2" type="ORF">GCM10010446_08380</name>
</gene>
<organism evidence="2 3">
    <name type="scientific">Streptomyces enissocaesilis</name>
    <dbReference type="NCBI Taxonomy" id="332589"/>
    <lineage>
        <taxon>Bacteria</taxon>
        <taxon>Bacillati</taxon>
        <taxon>Actinomycetota</taxon>
        <taxon>Actinomycetes</taxon>
        <taxon>Kitasatosporales</taxon>
        <taxon>Streptomycetaceae</taxon>
        <taxon>Streptomyces</taxon>
        <taxon>Streptomyces rochei group</taxon>
    </lineage>
</organism>